<dbReference type="EMBL" id="PPEA01000522">
    <property type="protein sequence ID" value="PQM46252.1"/>
    <property type="molecule type" value="Genomic_DNA"/>
</dbReference>
<sequence>MADAAARGINDNVIPALGDAGKRTGVRGLIAAAEAAGFEVHDDLSVTDPTRKDGDAPDIKRTQDRDNFAREIPKAAQTWWDAERAVADQINTDKATVATSFNTTATVNPFSAAELSDIRRLIDQAIVDLMAKIRGTKKALDDALNTAYTNGLQSEEGKAALKRADQLKKELADQLDTLGKLPDYSQIDPRSVHTEPDGGFTFEYKTPDGKTVQVRGQLNNGTGNFFDENTQTTYMFQNGKLTNAYTLDEGRVEAKVEPLFTAVSLVAGGGAVIKAVGEWGWQGIKALFTREALSASSGIGAGGATETVTSRAIVAAEQRAEIAAHNLATGPAEHAPIPHPPAAASGEHTPPVTVGEHHTPGHVPEIGEPPVPAQIAQEVSALPPEMSRSAAIADRVTALDLSQEQAAQVADSVSKGVWGGSAGIATLPDGRMIVLPKLIDAKVALMVNTDGSVTKFTGDLYQFLPYLK</sequence>
<dbReference type="Proteomes" id="UP000238296">
    <property type="component" value="Unassembled WGS sequence"/>
</dbReference>
<dbReference type="AlphaFoldDB" id="A0A2S8BHV6"/>
<reference evidence="1 2" key="1">
    <citation type="journal article" date="2017" name="Int. J. Syst. Evol. Microbiol.">
        <title>Mycobacterium talmoniae sp. nov., a slowly growing mycobacterium isolated from human respiratory samples.</title>
        <authorList>
            <person name="Davidson R.M."/>
            <person name="DeGroote M.A."/>
            <person name="Marola J.L."/>
            <person name="Buss S."/>
            <person name="Jones V."/>
            <person name="McNeil M.R."/>
            <person name="Freifeld A.G."/>
            <person name="Elaine Epperson L."/>
            <person name="Hasan N.A."/>
            <person name="Jackson M."/>
            <person name="Iwen P.C."/>
            <person name="Salfinger M."/>
            <person name="Strong M."/>
        </authorList>
    </citation>
    <scope>NUCLEOTIDE SEQUENCE [LARGE SCALE GENOMIC DNA]</scope>
    <source>
        <strain evidence="1 2">ATCC BAA-2683</strain>
    </source>
</reference>
<protein>
    <submittedName>
        <fullName evidence="1">Uncharacterized protein</fullName>
    </submittedName>
</protein>
<evidence type="ECO:0000313" key="2">
    <source>
        <dbReference type="Proteomes" id="UP000238296"/>
    </source>
</evidence>
<name>A0A2S8BHV6_9MYCO</name>
<evidence type="ECO:0000313" key="1">
    <source>
        <dbReference type="EMBL" id="PQM46252.1"/>
    </source>
</evidence>
<gene>
    <name evidence="1" type="ORF">C1Y40_03572</name>
</gene>
<organism evidence="1 2">
    <name type="scientific">Mycobacterium talmoniae</name>
    <dbReference type="NCBI Taxonomy" id="1858794"/>
    <lineage>
        <taxon>Bacteria</taxon>
        <taxon>Bacillati</taxon>
        <taxon>Actinomycetota</taxon>
        <taxon>Actinomycetes</taxon>
        <taxon>Mycobacteriales</taxon>
        <taxon>Mycobacteriaceae</taxon>
        <taxon>Mycobacterium</taxon>
    </lineage>
</organism>
<proteinExistence type="predicted"/>
<comment type="caution">
    <text evidence="1">The sequence shown here is derived from an EMBL/GenBank/DDBJ whole genome shotgun (WGS) entry which is preliminary data.</text>
</comment>
<accession>A0A2S8BHV6</accession>